<evidence type="ECO:0000259" key="1">
    <source>
        <dbReference type="SMART" id="SM00834"/>
    </source>
</evidence>
<feature type="domain" description="Putative regulatory protein FmdB zinc ribbon" evidence="1">
    <location>
        <begin position="1"/>
        <end position="39"/>
    </location>
</feature>
<dbReference type="AlphaFoldDB" id="F3Z2B4"/>
<dbReference type="Proteomes" id="UP000007844">
    <property type="component" value="Chromosome"/>
</dbReference>
<evidence type="ECO:0000313" key="3">
    <source>
        <dbReference type="Proteomes" id="UP000007844"/>
    </source>
</evidence>
<name>F3Z2B4_DESAF</name>
<gene>
    <name evidence="2" type="ORF">Desaf_1821</name>
</gene>
<accession>F3Z2B4</accession>
<organism evidence="2 3">
    <name type="scientific">Desulfocurvibacter africanus subsp. africanus str. Walvis Bay</name>
    <dbReference type="NCBI Taxonomy" id="690850"/>
    <lineage>
        <taxon>Bacteria</taxon>
        <taxon>Pseudomonadati</taxon>
        <taxon>Thermodesulfobacteriota</taxon>
        <taxon>Desulfovibrionia</taxon>
        <taxon>Desulfovibrionales</taxon>
        <taxon>Desulfovibrionaceae</taxon>
        <taxon>Desulfocurvibacter</taxon>
    </lineage>
</organism>
<evidence type="ECO:0000313" key="2">
    <source>
        <dbReference type="EMBL" id="EGJ50154.1"/>
    </source>
</evidence>
<dbReference type="KEGG" id="daf:Desaf_1821"/>
<dbReference type="HOGENOM" id="CLU_136025_4_0_7"/>
<dbReference type="RefSeq" id="WP_014259912.1">
    <property type="nucleotide sequence ID" value="NC_016629.1"/>
</dbReference>
<protein>
    <submittedName>
        <fullName evidence="2">Regulatory protein, FmdB family</fullName>
    </submittedName>
</protein>
<proteinExistence type="predicted"/>
<dbReference type="eggNOG" id="ENOG50331X6">
    <property type="taxonomic scope" value="Bacteria"/>
</dbReference>
<dbReference type="SMART" id="SM00834">
    <property type="entry name" value="CxxC_CXXC_SSSS"/>
    <property type="match status" value="1"/>
</dbReference>
<dbReference type="Pfam" id="PF09723">
    <property type="entry name" value="Zn_ribbon_8"/>
    <property type="match status" value="1"/>
</dbReference>
<dbReference type="InterPro" id="IPR013429">
    <property type="entry name" value="Regulatory_FmdB_Zinc_ribbon"/>
</dbReference>
<sequence>MPLFDFHCGRCGHVFEDIAKADDMPACPKCGSAANRQLAAPSSLTGKTRSALPGPTGHGCCGSRPSEAGCVPGSCCGKA</sequence>
<reference evidence="2 3" key="1">
    <citation type="journal article" date="2011" name="J. Bacteriol.">
        <title>Genome sequence of the mercury-methylating and pleomorphic Desulfovibrio africanus Strain Walvis Bay.</title>
        <authorList>
            <person name="Brown S.D."/>
            <person name="Wall J.D."/>
            <person name="Kucken A.M."/>
            <person name="Gilmour C.C."/>
            <person name="Podar M."/>
            <person name="Brandt C.C."/>
            <person name="Teshima H."/>
            <person name="Detter J.C."/>
            <person name="Han C.S."/>
            <person name="Land M.L."/>
            <person name="Lucas S."/>
            <person name="Han J."/>
            <person name="Pennacchio L."/>
            <person name="Nolan M."/>
            <person name="Pitluck S."/>
            <person name="Woyke T."/>
            <person name="Goodwin L."/>
            <person name="Palumbo A.V."/>
            <person name="Elias D.A."/>
        </authorList>
    </citation>
    <scope>NUCLEOTIDE SEQUENCE [LARGE SCALE GENOMIC DNA]</scope>
    <source>
        <strain evidence="2 3">Walvis Bay</strain>
    </source>
</reference>
<keyword evidence="3" id="KW-1185">Reference proteome</keyword>
<dbReference type="NCBIfam" id="TIGR02605">
    <property type="entry name" value="CxxC_CxxC_SSSS"/>
    <property type="match status" value="1"/>
</dbReference>
<dbReference type="STRING" id="690850.Desaf_1821"/>
<dbReference type="EMBL" id="CP003221">
    <property type="protein sequence ID" value="EGJ50154.1"/>
    <property type="molecule type" value="Genomic_DNA"/>
</dbReference>